<dbReference type="EMBL" id="QJKJ01016881">
    <property type="protein sequence ID" value="RDX60427.1"/>
    <property type="molecule type" value="Genomic_DNA"/>
</dbReference>
<evidence type="ECO:0000313" key="3">
    <source>
        <dbReference type="Proteomes" id="UP000257109"/>
    </source>
</evidence>
<dbReference type="PANTHER" id="PTHR35317">
    <property type="entry name" value="OS04G0629600 PROTEIN"/>
    <property type="match status" value="1"/>
</dbReference>
<evidence type="ECO:0000259" key="1">
    <source>
        <dbReference type="Pfam" id="PF13961"/>
    </source>
</evidence>
<dbReference type="Proteomes" id="UP000257109">
    <property type="component" value="Unassembled WGS sequence"/>
</dbReference>
<dbReference type="PANTHER" id="PTHR35317:SF11">
    <property type="entry name" value="CCHC-TYPE DOMAIN-CONTAINING PROTEIN"/>
    <property type="match status" value="1"/>
</dbReference>
<keyword evidence="3" id="KW-1185">Reference proteome</keyword>
<dbReference type="OrthoDB" id="1931687at2759"/>
<proteinExistence type="predicted"/>
<reference evidence="2" key="1">
    <citation type="submission" date="2018-05" db="EMBL/GenBank/DDBJ databases">
        <title>Draft genome of Mucuna pruriens seed.</title>
        <authorList>
            <person name="Nnadi N.E."/>
            <person name="Vos R."/>
            <person name="Hasami M.H."/>
            <person name="Devisetty U.K."/>
            <person name="Aguiy J.C."/>
        </authorList>
    </citation>
    <scope>NUCLEOTIDE SEQUENCE [LARGE SCALE GENOMIC DNA]</scope>
    <source>
        <strain evidence="2">JCA_2017</strain>
    </source>
</reference>
<evidence type="ECO:0000313" key="2">
    <source>
        <dbReference type="EMBL" id="RDX60427.1"/>
    </source>
</evidence>
<dbReference type="InterPro" id="IPR025314">
    <property type="entry name" value="DUF4219"/>
</dbReference>
<feature type="domain" description="DUF4219" evidence="1">
    <location>
        <begin position="18"/>
        <end position="44"/>
    </location>
</feature>
<protein>
    <recommendedName>
        <fullName evidence="1">DUF4219 domain-containing protein</fullName>
    </recommendedName>
</protein>
<organism evidence="2 3">
    <name type="scientific">Mucuna pruriens</name>
    <name type="common">Velvet bean</name>
    <name type="synonym">Dolichos pruriens</name>
    <dbReference type="NCBI Taxonomy" id="157652"/>
    <lineage>
        <taxon>Eukaryota</taxon>
        <taxon>Viridiplantae</taxon>
        <taxon>Streptophyta</taxon>
        <taxon>Embryophyta</taxon>
        <taxon>Tracheophyta</taxon>
        <taxon>Spermatophyta</taxon>
        <taxon>Magnoliopsida</taxon>
        <taxon>eudicotyledons</taxon>
        <taxon>Gunneridae</taxon>
        <taxon>Pentapetalae</taxon>
        <taxon>rosids</taxon>
        <taxon>fabids</taxon>
        <taxon>Fabales</taxon>
        <taxon>Fabaceae</taxon>
        <taxon>Papilionoideae</taxon>
        <taxon>50 kb inversion clade</taxon>
        <taxon>NPAAA clade</taxon>
        <taxon>indigoferoid/millettioid clade</taxon>
        <taxon>Phaseoleae</taxon>
        <taxon>Mucuna</taxon>
    </lineage>
</organism>
<accession>A0A371E376</accession>
<name>A0A371E376_MUCPR</name>
<dbReference type="AlphaFoldDB" id="A0A371E376"/>
<dbReference type="STRING" id="157652.A0A371E376"/>
<comment type="caution">
    <text evidence="2">The sequence shown here is derived from an EMBL/GenBank/DDBJ whole genome shotgun (WGS) entry which is preliminary data.</text>
</comment>
<gene>
    <name evidence="2" type="ORF">CR513_61432</name>
</gene>
<feature type="non-terminal residue" evidence="2">
    <location>
        <position position="1"/>
    </location>
</feature>
<dbReference type="Pfam" id="PF13961">
    <property type="entry name" value="DUF4219"/>
    <property type="match status" value="1"/>
</dbReference>
<sequence>MSPMHQETPYTSLTPPVFDGEGYHVWAARMEAHLEVNDLWEAVEEDYEVLPLLANLTMAQIKTHKERKSRKSKA</sequence>